<feature type="compositionally biased region" description="Basic and acidic residues" evidence="1">
    <location>
        <begin position="526"/>
        <end position="548"/>
    </location>
</feature>
<proteinExistence type="predicted"/>
<dbReference type="Proteomes" id="UP001465976">
    <property type="component" value="Unassembled WGS sequence"/>
</dbReference>
<comment type="caution">
    <text evidence="2">The sequence shown here is derived from an EMBL/GenBank/DDBJ whole genome shotgun (WGS) entry which is preliminary data.</text>
</comment>
<feature type="region of interest" description="Disordered" evidence="1">
    <location>
        <begin position="332"/>
        <end position="644"/>
    </location>
</feature>
<organism evidence="2 3">
    <name type="scientific">Marasmius crinis-equi</name>
    <dbReference type="NCBI Taxonomy" id="585013"/>
    <lineage>
        <taxon>Eukaryota</taxon>
        <taxon>Fungi</taxon>
        <taxon>Dikarya</taxon>
        <taxon>Basidiomycota</taxon>
        <taxon>Agaricomycotina</taxon>
        <taxon>Agaricomycetes</taxon>
        <taxon>Agaricomycetidae</taxon>
        <taxon>Agaricales</taxon>
        <taxon>Marasmiineae</taxon>
        <taxon>Marasmiaceae</taxon>
        <taxon>Marasmius</taxon>
    </lineage>
</organism>
<feature type="compositionally biased region" description="Basic and acidic residues" evidence="1">
    <location>
        <begin position="429"/>
        <end position="451"/>
    </location>
</feature>
<feature type="compositionally biased region" description="Polar residues" evidence="1">
    <location>
        <begin position="111"/>
        <end position="126"/>
    </location>
</feature>
<feature type="region of interest" description="Disordered" evidence="1">
    <location>
        <begin position="221"/>
        <end position="285"/>
    </location>
</feature>
<feature type="compositionally biased region" description="Basic and acidic residues" evidence="1">
    <location>
        <begin position="95"/>
        <end position="108"/>
    </location>
</feature>
<evidence type="ECO:0000256" key="1">
    <source>
        <dbReference type="SAM" id="MobiDB-lite"/>
    </source>
</evidence>
<accession>A0ABR3EYW9</accession>
<sequence>MSQTTQPARNLPVSIHYNNNDQHSPQTAVSEDSVYGYYLEDQLGTETYISGSPAHSKGSGPDHGCEAADQVEDEDEDDSNFKTPEALESSFLDYFEGKGTPDSKDLKQAAEGSSPTGRCLSPSSLRNSERAAGNGHGSGNFEVEDNTRDSGFLEATLGSTSRNRIGTTGLLAKMGQMIGGTGLPSTRQRGPKVKLCVSTGPACGSNNEIVNEVGEAYDRDFEVEDDTRDTRTERSEVLSSDETESHFGSTSSLVTARSELSGGTSPSAHDLGRKETDGTTNSRERIQSTLALDSMARTISTSFEHNDPADAARVARSSRLNILATLDALTAMNPGDIMSSPNDSPRPAPSGSPVTAAWDGEGSANARIRDDYDPEAIANGRTGLSAEKKREIEESFDTTDGNMGSACGGTEPELADDDKNGTDAVHQVHFHEHEAKDETVNPRKERDRKPPNQDPSPPGVMAGTRSFEVAGGSNASVNQHAREKNSRDPKAPISSRATSKTPSTRNHTPSAGRDGKRRPIVVDEIQVSRDDHDRKAEQSQAQAKEDIASHNAIASHPPSAFSRGSDPAVGHGKMSADGVNRDQHQGTQAPKPLSEAVNFQEARKPGTGVTDNGGSTTPVKQVEDQDSKVPATSGPPSPNAITLPQTLQIPWDDTLGHRLGFGVDAFTHRGIPVSPFETLDSAGRERKISSSNTVFEFIDSHDTSTFTTSRGFEVSVGTGNVQIPPITAECGASVNDIVLRSSSQRLFLVHILCVGLFEAEYISASTPIKKGLNPRTSGFGEYYIAGQQAGYYCRVIVVCQTKHQTLSEEFRSDVVAHFQKVVSGKFSASQSTSHSSGWTVLQTVTETRGCKAPSIPIASSSDNQQLETLSESLLSVSRDAPGTPFTAILHHYSTLDPIFDRKMEGISRETFDRVHEMRNHYTQLKRSLSDPALAARSDAHVHRTEVAEAIKNFEHIFDKNRESLQPHLQQISYEPMAAILRRLVNFSTELRSRHQLEQLVEKNNEVRQSSPANGDQHIFKWECGISSAGKHLRDDHGKTASKVVNVFSNRDAFEVAWTSRTKKPSLLARLLRRVGICTPSPRYMEFRSGRVDPNVPSHAGVHQVQDDHPVQIIRWEVTCAHWKRRRKPTPSVRFDSPGKNGLLADHARIEIDGSGTAEWKCTVTYVPT</sequence>
<protein>
    <submittedName>
        <fullName evidence="2">Uncharacterized protein</fullName>
    </submittedName>
</protein>
<evidence type="ECO:0000313" key="2">
    <source>
        <dbReference type="EMBL" id="KAL0568115.1"/>
    </source>
</evidence>
<feature type="compositionally biased region" description="Basic and acidic residues" evidence="1">
    <location>
        <begin position="270"/>
        <end position="285"/>
    </location>
</feature>
<feature type="compositionally biased region" description="Polar residues" evidence="1">
    <location>
        <begin position="495"/>
        <end position="509"/>
    </location>
</feature>
<feature type="compositionally biased region" description="Polar residues" evidence="1">
    <location>
        <begin position="16"/>
        <end position="30"/>
    </location>
</feature>
<feature type="region of interest" description="Disordered" evidence="1">
    <location>
        <begin position="1"/>
        <end position="31"/>
    </location>
</feature>
<feature type="region of interest" description="Disordered" evidence="1">
    <location>
        <begin position="48"/>
        <end position="146"/>
    </location>
</feature>
<name>A0ABR3EYW9_9AGAR</name>
<evidence type="ECO:0000313" key="3">
    <source>
        <dbReference type="Proteomes" id="UP001465976"/>
    </source>
</evidence>
<feature type="compositionally biased region" description="Basic and acidic residues" evidence="1">
    <location>
        <begin position="480"/>
        <end position="490"/>
    </location>
</feature>
<feature type="compositionally biased region" description="Polar residues" evidence="1">
    <location>
        <begin position="609"/>
        <end position="619"/>
    </location>
</feature>
<gene>
    <name evidence="2" type="ORF">V5O48_013875</name>
</gene>
<keyword evidence="3" id="KW-1185">Reference proteome</keyword>
<feature type="compositionally biased region" description="Polar residues" evidence="1">
    <location>
        <begin position="246"/>
        <end position="255"/>
    </location>
</feature>
<reference evidence="2 3" key="1">
    <citation type="submission" date="2024-02" db="EMBL/GenBank/DDBJ databases">
        <title>A draft genome for the cacao thread blight pathogen Marasmius crinis-equi.</title>
        <authorList>
            <person name="Cohen S.P."/>
            <person name="Baruah I.K."/>
            <person name="Amoako-Attah I."/>
            <person name="Bukari Y."/>
            <person name="Meinhardt L.W."/>
            <person name="Bailey B.A."/>
        </authorList>
    </citation>
    <scope>NUCLEOTIDE SEQUENCE [LARGE SCALE GENOMIC DNA]</scope>
    <source>
        <strain evidence="2 3">GH-76</strain>
    </source>
</reference>
<feature type="compositionally biased region" description="Acidic residues" evidence="1">
    <location>
        <begin position="69"/>
        <end position="78"/>
    </location>
</feature>
<dbReference type="EMBL" id="JBAHYK010001410">
    <property type="protein sequence ID" value="KAL0568115.1"/>
    <property type="molecule type" value="Genomic_DNA"/>
</dbReference>